<keyword evidence="4" id="KW-1185">Reference proteome</keyword>
<evidence type="ECO:0000256" key="2">
    <source>
        <dbReference type="SAM" id="Phobius"/>
    </source>
</evidence>
<gene>
    <name evidence="3" type="ordered locus">Sta7437_1234</name>
</gene>
<organism evidence="3 4">
    <name type="scientific">Stanieria cyanosphaera (strain ATCC 29371 / PCC 7437)</name>
    <dbReference type="NCBI Taxonomy" id="111780"/>
    <lineage>
        <taxon>Bacteria</taxon>
        <taxon>Bacillati</taxon>
        <taxon>Cyanobacteriota</taxon>
        <taxon>Cyanophyceae</taxon>
        <taxon>Pleurocapsales</taxon>
        <taxon>Dermocarpellaceae</taxon>
        <taxon>Stanieria</taxon>
    </lineage>
</organism>
<evidence type="ECO:0000256" key="1">
    <source>
        <dbReference type="SAM" id="MobiDB-lite"/>
    </source>
</evidence>
<evidence type="ECO:0000313" key="4">
    <source>
        <dbReference type="Proteomes" id="UP000010473"/>
    </source>
</evidence>
<dbReference type="eggNOG" id="ENOG502Z9EX">
    <property type="taxonomic scope" value="Bacteria"/>
</dbReference>
<keyword evidence="2" id="KW-1133">Transmembrane helix</keyword>
<dbReference type="EMBL" id="CP003653">
    <property type="protein sequence ID" value="AFZ34804.1"/>
    <property type="molecule type" value="Genomic_DNA"/>
</dbReference>
<dbReference type="AlphaFoldDB" id="K9XRU6"/>
<name>K9XRU6_STAC7</name>
<dbReference type="KEGG" id="scs:Sta7437_1234"/>
<dbReference type="Proteomes" id="UP000010473">
    <property type="component" value="Chromosome"/>
</dbReference>
<feature type="transmembrane region" description="Helical" evidence="2">
    <location>
        <begin position="72"/>
        <end position="94"/>
    </location>
</feature>
<keyword evidence="2" id="KW-0812">Transmembrane</keyword>
<proteinExistence type="predicted"/>
<evidence type="ECO:0000313" key="3">
    <source>
        <dbReference type="EMBL" id="AFZ34804.1"/>
    </source>
</evidence>
<sequence>MNSSQPNHQNHNKASGLVHQPFPEHEINIFNPPKNNPNGCLTKSNSESVWQASTQLSSPLPNNWLDQKVNPWIISSLLIVLLTNVVSGLVIYFYQSNTETKLVQDQQVNSINSPNLAAEEFIDLNQTSLSNIVLPQAKKNNNVKTKSKLKEKIISPLAIPPTSIPNPLGMTSSIAPNYYYILSEYTGEESLALAQQKVANVSLVNFPQGVFIYLGAFAAKEQANQFVTQLKHEGMDAYIYPFE</sequence>
<accession>K9XRU6</accession>
<dbReference type="RefSeq" id="WP_015192477.1">
    <property type="nucleotide sequence ID" value="NC_019748.1"/>
</dbReference>
<dbReference type="OrthoDB" id="582717at2"/>
<protein>
    <submittedName>
        <fullName evidence="3">Uncharacterized protein</fullName>
    </submittedName>
</protein>
<feature type="region of interest" description="Disordered" evidence="1">
    <location>
        <begin position="25"/>
        <end position="44"/>
    </location>
</feature>
<dbReference type="HOGENOM" id="CLU_1142038_0_0_3"/>
<keyword evidence="2" id="KW-0472">Membrane</keyword>
<reference evidence="4" key="1">
    <citation type="journal article" date="2013" name="Proc. Natl. Acad. Sci. U.S.A.">
        <title>Improving the coverage of the cyanobacterial phylum using diversity-driven genome sequencing.</title>
        <authorList>
            <person name="Shih P.M."/>
            <person name="Wu D."/>
            <person name="Latifi A."/>
            <person name="Axen S.D."/>
            <person name="Fewer D.P."/>
            <person name="Talla E."/>
            <person name="Calteau A."/>
            <person name="Cai F."/>
            <person name="Tandeau de Marsac N."/>
            <person name="Rippka R."/>
            <person name="Herdman M."/>
            <person name="Sivonen K."/>
            <person name="Coursin T."/>
            <person name="Laurent T."/>
            <person name="Goodwin L."/>
            <person name="Nolan M."/>
            <person name="Davenport K.W."/>
            <person name="Han C.S."/>
            <person name="Rubin E.M."/>
            <person name="Eisen J.A."/>
            <person name="Woyke T."/>
            <person name="Gugger M."/>
            <person name="Kerfeld C.A."/>
        </authorList>
    </citation>
    <scope>NUCLEOTIDE SEQUENCE [LARGE SCALE GENOMIC DNA]</scope>
    <source>
        <strain evidence="4">ATCC 29371 / PCC 7437</strain>
    </source>
</reference>